<dbReference type="InterPro" id="IPR019004">
    <property type="entry name" value="YqeY/Aim41"/>
</dbReference>
<comment type="caution">
    <text evidence="1">The sequence shown here is derived from an EMBL/GenBank/DDBJ whole genome shotgun (WGS) entry which is preliminary data.</text>
</comment>
<dbReference type="AlphaFoldDB" id="A0A4Q2RCT6"/>
<dbReference type="Proteomes" id="UP000289411">
    <property type="component" value="Unassembled WGS sequence"/>
</dbReference>
<dbReference type="Gene3D" id="1.10.1510.10">
    <property type="entry name" value="Uncharacterised protein YqeY/AIM41 PF09424, N-terminal domain"/>
    <property type="match status" value="1"/>
</dbReference>
<dbReference type="InterPro" id="IPR042184">
    <property type="entry name" value="YqeY/Aim41_N"/>
</dbReference>
<dbReference type="InterPro" id="IPR003789">
    <property type="entry name" value="Asn/Gln_tRNA_amidoTrase-B-like"/>
</dbReference>
<evidence type="ECO:0000313" key="2">
    <source>
        <dbReference type="Proteomes" id="UP000289411"/>
    </source>
</evidence>
<reference evidence="1 2" key="1">
    <citation type="submission" date="2018-09" db="EMBL/GenBank/DDBJ databases">
        <authorList>
            <person name="Grouzdev D.S."/>
            <person name="Krutkina M.S."/>
        </authorList>
    </citation>
    <scope>NUCLEOTIDE SEQUENCE [LARGE SCALE GENOMIC DNA]</scope>
    <source>
        <strain evidence="1 2">RmlP001</strain>
    </source>
</reference>
<gene>
    <name evidence="1" type="ORF">D3272_11045</name>
</gene>
<dbReference type="PANTHER" id="PTHR28055:SF1">
    <property type="entry name" value="ALTERED INHERITANCE OF MITOCHONDRIA PROTEIN 41, MITOCHONDRIAL"/>
    <property type="match status" value="1"/>
</dbReference>
<evidence type="ECO:0000313" key="1">
    <source>
        <dbReference type="EMBL" id="RYB04998.1"/>
    </source>
</evidence>
<accession>A0A4Q2RCT6</accession>
<dbReference type="Pfam" id="PF09424">
    <property type="entry name" value="YqeY"/>
    <property type="match status" value="1"/>
</dbReference>
<protein>
    <submittedName>
        <fullName evidence="1">GatB/YqeY domain-containing protein</fullName>
    </submittedName>
</protein>
<name>A0A4Q2RCT6_9HYPH</name>
<dbReference type="RefSeq" id="WP_129219235.1">
    <property type="nucleotide sequence ID" value="NZ_QYBC01000008.1"/>
</dbReference>
<proteinExistence type="predicted"/>
<reference evidence="1 2" key="2">
    <citation type="submission" date="2019-02" db="EMBL/GenBank/DDBJ databases">
        <title>'Lichenibacterium ramalinii' gen. nov. sp. nov., 'Lichenibacterium minor' gen. nov. sp. nov.</title>
        <authorList>
            <person name="Pankratov T."/>
        </authorList>
    </citation>
    <scope>NUCLEOTIDE SEQUENCE [LARGE SCALE GENOMIC DNA]</scope>
    <source>
        <strain evidence="1 2">RmlP001</strain>
    </source>
</reference>
<dbReference type="InterPro" id="IPR023168">
    <property type="entry name" value="GatB_Yqey_C_2"/>
</dbReference>
<dbReference type="EMBL" id="QYBC01000008">
    <property type="protein sequence ID" value="RYB04998.1"/>
    <property type="molecule type" value="Genomic_DNA"/>
</dbReference>
<dbReference type="Gene3D" id="1.10.10.410">
    <property type="match status" value="1"/>
</dbReference>
<keyword evidence="2" id="KW-1185">Reference proteome</keyword>
<sequence length="151" mass="16320">MREQLPTLMKEAMKAGDKKRLGAIRLIGAAMKDREIEARGLGKEMTEEDEQAVLRKMVKQRQDSIVAYEAAGREELAAQERDEVAVLAEFLPQQMDEAGTRAAIAEAIAETGAAGPKDMGKVIAAVKAKHAGRIDFGKASGIVKDMLARQG</sequence>
<organism evidence="1 2">
    <name type="scientific">Lichenibacterium ramalinae</name>
    <dbReference type="NCBI Taxonomy" id="2316527"/>
    <lineage>
        <taxon>Bacteria</taxon>
        <taxon>Pseudomonadati</taxon>
        <taxon>Pseudomonadota</taxon>
        <taxon>Alphaproteobacteria</taxon>
        <taxon>Hyphomicrobiales</taxon>
        <taxon>Lichenihabitantaceae</taxon>
        <taxon>Lichenibacterium</taxon>
    </lineage>
</organism>
<dbReference type="GO" id="GO:0016884">
    <property type="term" value="F:carbon-nitrogen ligase activity, with glutamine as amido-N-donor"/>
    <property type="evidence" value="ECO:0007669"/>
    <property type="project" value="InterPro"/>
</dbReference>
<dbReference type="PANTHER" id="PTHR28055">
    <property type="entry name" value="ALTERED INHERITANCE OF MITOCHONDRIA PROTEIN 41, MITOCHONDRIAL"/>
    <property type="match status" value="1"/>
</dbReference>
<dbReference type="OrthoDB" id="9788127at2"/>
<dbReference type="SUPFAM" id="SSF89095">
    <property type="entry name" value="GatB/YqeY motif"/>
    <property type="match status" value="1"/>
</dbReference>